<protein>
    <recommendedName>
        <fullName evidence="4">Reverse transcriptase RNase H-like domain-containing protein</fullName>
    </recommendedName>
</protein>
<sequence length="194" mass="21738">MLMHKDFPFVFGPDQIAAQDNLWSALLKLPALRPIDYGSAANVILTVNTSQIVVGFYLCQCALDNPRLKLELYGLFCALQLLKMYLIGVQNLIVEVDAHYIKGMLTNPDLEPSTSINRWIVSILTFHFTLVHVPNNFDDWIDNLYGFLHQINNTFPTSISTLTTAIFTSSLIGDPPTNTDTEDEGPTIDYSDIP</sequence>
<dbReference type="GeneID" id="20676239"/>
<accession>W4K633</accession>
<dbReference type="AlphaFoldDB" id="W4K633"/>
<name>W4K633_HETIT</name>
<keyword evidence="3" id="KW-1185">Reference proteome</keyword>
<dbReference type="RefSeq" id="XP_009547490.1">
    <property type="nucleotide sequence ID" value="XM_009549195.1"/>
</dbReference>
<evidence type="ECO:0008006" key="4">
    <source>
        <dbReference type="Google" id="ProtNLM"/>
    </source>
</evidence>
<organism evidence="2 3">
    <name type="scientific">Heterobasidion irregulare (strain TC 32-1)</name>
    <dbReference type="NCBI Taxonomy" id="747525"/>
    <lineage>
        <taxon>Eukaryota</taxon>
        <taxon>Fungi</taxon>
        <taxon>Dikarya</taxon>
        <taxon>Basidiomycota</taxon>
        <taxon>Agaricomycotina</taxon>
        <taxon>Agaricomycetes</taxon>
        <taxon>Russulales</taxon>
        <taxon>Bondarzewiaceae</taxon>
        <taxon>Heterobasidion</taxon>
        <taxon>Heterobasidion annosum species complex</taxon>
    </lineage>
</organism>
<dbReference type="InParanoid" id="W4K633"/>
<evidence type="ECO:0000256" key="1">
    <source>
        <dbReference type="SAM" id="MobiDB-lite"/>
    </source>
</evidence>
<dbReference type="EMBL" id="KI925459">
    <property type="protein sequence ID" value="ETW80785.1"/>
    <property type="molecule type" value="Genomic_DNA"/>
</dbReference>
<dbReference type="KEGG" id="hir:HETIRDRAFT_452291"/>
<evidence type="ECO:0000313" key="2">
    <source>
        <dbReference type="EMBL" id="ETW80785.1"/>
    </source>
</evidence>
<gene>
    <name evidence="2" type="ORF">HETIRDRAFT_452291</name>
</gene>
<dbReference type="SUPFAM" id="SSF56672">
    <property type="entry name" value="DNA/RNA polymerases"/>
    <property type="match status" value="1"/>
</dbReference>
<evidence type="ECO:0000313" key="3">
    <source>
        <dbReference type="Proteomes" id="UP000030671"/>
    </source>
</evidence>
<dbReference type="InterPro" id="IPR043502">
    <property type="entry name" value="DNA/RNA_pol_sf"/>
</dbReference>
<feature type="region of interest" description="Disordered" evidence="1">
    <location>
        <begin position="173"/>
        <end position="194"/>
    </location>
</feature>
<proteinExistence type="predicted"/>
<dbReference type="Proteomes" id="UP000030671">
    <property type="component" value="Unassembled WGS sequence"/>
</dbReference>
<dbReference type="OrthoDB" id="3037028at2759"/>
<reference evidence="2 3" key="1">
    <citation type="journal article" date="2012" name="New Phytol.">
        <title>Insight into trade-off between wood decay and parasitism from the genome of a fungal forest pathogen.</title>
        <authorList>
            <person name="Olson A."/>
            <person name="Aerts A."/>
            <person name="Asiegbu F."/>
            <person name="Belbahri L."/>
            <person name="Bouzid O."/>
            <person name="Broberg A."/>
            <person name="Canback B."/>
            <person name="Coutinho P.M."/>
            <person name="Cullen D."/>
            <person name="Dalman K."/>
            <person name="Deflorio G."/>
            <person name="van Diepen L.T."/>
            <person name="Dunand C."/>
            <person name="Duplessis S."/>
            <person name="Durling M."/>
            <person name="Gonthier P."/>
            <person name="Grimwood J."/>
            <person name="Fossdal C.G."/>
            <person name="Hansson D."/>
            <person name="Henrissat B."/>
            <person name="Hietala A."/>
            <person name="Himmelstrand K."/>
            <person name="Hoffmeister D."/>
            <person name="Hogberg N."/>
            <person name="James T.Y."/>
            <person name="Karlsson M."/>
            <person name="Kohler A."/>
            <person name="Kues U."/>
            <person name="Lee Y.H."/>
            <person name="Lin Y.C."/>
            <person name="Lind M."/>
            <person name="Lindquist E."/>
            <person name="Lombard V."/>
            <person name="Lucas S."/>
            <person name="Lunden K."/>
            <person name="Morin E."/>
            <person name="Murat C."/>
            <person name="Park J."/>
            <person name="Raffaello T."/>
            <person name="Rouze P."/>
            <person name="Salamov A."/>
            <person name="Schmutz J."/>
            <person name="Solheim H."/>
            <person name="Stahlberg J."/>
            <person name="Velez H."/>
            <person name="de Vries R.P."/>
            <person name="Wiebenga A."/>
            <person name="Woodward S."/>
            <person name="Yakovlev I."/>
            <person name="Garbelotto M."/>
            <person name="Martin F."/>
            <person name="Grigoriev I.V."/>
            <person name="Stenlid J."/>
        </authorList>
    </citation>
    <scope>NUCLEOTIDE SEQUENCE [LARGE SCALE GENOMIC DNA]</scope>
    <source>
        <strain evidence="2 3">TC 32-1</strain>
    </source>
</reference>
<dbReference type="HOGENOM" id="CLU_096172_0_0_1"/>